<dbReference type="GeneID" id="90996512"/>
<name>A0A1M4TE18_9FIRM</name>
<comment type="similarity">
    <text evidence="1">Belongs to the bactofilin family.</text>
</comment>
<accession>A0A1M4TE18</accession>
<dbReference type="STRING" id="1123404.SAMN02745784_00632"/>
<evidence type="ECO:0000256" key="1">
    <source>
        <dbReference type="ARBA" id="ARBA00044755"/>
    </source>
</evidence>
<sequence>MFRKKDEVIVEDLDSLIGENIKITGKIEGKGNLRVDGFIEGDIDYDGNIVIGESGKVYGNINANDISLAGTTHGNIDSKTKLVILPTGTLIGDIEVSSFIVHENAKFDGNCKMLNNNITELPLKDTTENSK</sequence>
<dbReference type="PANTHER" id="PTHR35024">
    <property type="entry name" value="HYPOTHETICAL CYTOSOLIC PROTEIN"/>
    <property type="match status" value="1"/>
</dbReference>
<dbReference type="EMBL" id="FQTY01000002">
    <property type="protein sequence ID" value="SHE42720.1"/>
    <property type="molecule type" value="Genomic_DNA"/>
</dbReference>
<proteinExistence type="inferred from homology"/>
<dbReference type="PANTHER" id="PTHR35024:SF4">
    <property type="entry name" value="POLYMER-FORMING CYTOSKELETAL PROTEIN"/>
    <property type="match status" value="1"/>
</dbReference>
<dbReference type="InterPro" id="IPR007607">
    <property type="entry name" value="BacA/B"/>
</dbReference>
<evidence type="ECO:0000313" key="3">
    <source>
        <dbReference type="Proteomes" id="UP000184114"/>
    </source>
</evidence>
<keyword evidence="3" id="KW-1185">Reference proteome</keyword>
<reference evidence="3" key="1">
    <citation type="submission" date="2016-11" db="EMBL/GenBank/DDBJ databases">
        <authorList>
            <person name="Varghese N."/>
            <person name="Submissions S."/>
        </authorList>
    </citation>
    <scope>NUCLEOTIDE SEQUENCE [LARGE SCALE GENOMIC DNA]</scope>
    <source>
        <strain evidence="3">DSM 18095</strain>
    </source>
</reference>
<dbReference type="AlphaFoldDB" id="A0A1M4TE18"/>
<dbReference type="Proteomes" id="UP000184114">
    <property type="component" value="Unassembled WGS sequence"/>
</dbReference>
<gene>
    <name evidence="2" type="ORF">SAMN02745784_00632</name>
</gene>
<organism evidence="2 3">
    <name type="scientific">Tissierella praeacuta DSM 18095</name>
    <dbReference type="NCBI Taxonomy" id="1123404"/>
    <lineage>
        <taxon>Bacteria</taxon>
        <taxon>Bacillati</taxon>
        <taxon>Bacillota</taxon>
        <taxon>Tissierellia</taxon>
        <taxon>Tissierellales</taxon>
        <taxon>Tissierellaceae</taxon>
        <taxon>Tissierella</taxon>
    </lineage>
</organism>
<dbReference type="RefSeq" id="WP_072973068.1">
    <property type="nucleotide sequence ID" value="NZ_FQTY01000002.1"/>
</dbReference>
<protein>
    <submittedName>
        <fullName evidence="2">Protein CcmA, bactofilin family</fullName>
    </submittedName>
</protein>
<dbReference type="Pfam" id="PF04519">
    <property type="entry name" value="Bactofilin"/>
    <property type="match status" value="1"/>
</dbReference>
<evidence type="ECO:0000313" key="2">
    <source>
        <dbReference type="EMBL" id="SHE42720.1"/>
    </source>
</evidence>